<evidence type="ECO:0000313" key="6">
    <source>
        <dbReference type="Proteomes" id="UP001465755"/>
    </source>
</evidence>
<dbReference type="Pfam" id="PF06244">
    <property type="entry name" value="Ccdc124"/>
    <property type="match status" value="1"/>
</dbReference>
<dbReference type="EMBL" id="JALJOQ010000061">
    <property type="protein sequence ID" value="KAK9803250.1"/>
    <property type="molecule type" value="Genomic_DNA"/>
</dbReference>
<feature type="compositionally biased region" description="Basic and acidic residues" evidence="3">
    <location>
        <begin position="104"/>
        <end position="126"/>
    </location>
</feature>
<dbReference type="InterPro" id="IPR010422">
    <property type="entry name" value="Ccdc124/Oxs1"/>
</dbReference>
<feature type="region of interest" description="Disordered" evidence="3">
    <location>
        <begin position="1"/>
        <end position="153"/>
    </location>
</feature>
<dbReference type="GO" id="GO:0005634">
    <property type="term" value="C:nucleus"/>
    <property type="evidence" value="ECO:0007669"/>
    <property type="project" value="TreeGrafter"/>
</dbReference>
<evidence type="ECO:0000313" key="5">
    <source>
        <dbReference type="EMBL" id="KAK9803250.1"/>
    </source>
</evidence>
<keyword evidence="2" id="KW-0175">Coiled coil</keyword>
<gene>
    <name evidence="5" type="ORF">WJX73_009945</name>
</gene>
<feature type="compositionally biased region" description="Basic and acidic residues" evidence="3">
    <location>
        <begin position="1"/>
        <end position="25"/>
    </location>
</feature>
<keyword evidence="6" id="KW-1185">Reference proteome</keyword>
<feature type="compositionally biased region" description="Low complexity" evidence="3">
    <location>
        <begin position="38"/>
        <end position="47"/>
    </location>
</feature>
<evidence type="ECO:0000256" key="2">
    <source>
        <dbReference type="ARBA" id="ARBA00023054"/>
    </source>
</evidence>
<proteinExistence type="inferred from homology"/>
<comment type="caution">
    <text evidence="5">The sequence shown here is derived from an EMBL/GenBank/DDBJ whole genome shotgun (WGS) entry which is preliminary data.</text>
</comment>
<evidence type="ECO:0000256" key="3">
    <source>
        <dbReference type="SAM" id="MobiDB-lite"/>
    </source>
</evidence>
<dbReference type="PANTHER" id="PTHR21680:SF0">
    <property type="entry name" value="COILED-COIL DOMAIN-CONTAINING PROTEIN 124"/>
    <property type="match status" value="1"/>
</dbReference>
<dbReference type="GO" id="GO:0006366">
    <property type="term" value="P:transcription by RNA polymerase II"/>
    <property type="evidence" value="ECO:0007669"/>
    <property type="project" value="TreeGrafter"/>
</dbReference>
<reference evidence="5 6" key="1">
    <citation type="journal article" date="2024" name="Nat. Commun.">
        <title>Phylogenomics reveals the evolutionary origins of lichenization in chlorophyte algae.</title>
        <authorList>
            <person name="Puginier C."/>
            <person name="Libourel C."/>
            <person name="Otte J."/>
            <person name="Skaloud P."/>
            <person name="Haon M."/>
            <person name="Grisel S."/>
            <person name="Petersen M."/>
            <person name="Berrin J.G."/>
            <person name="Delaux P.M."/>
            <person name="Dal Grande F."/>
            <person name="Keller J."/>
        </authorList>
    </citation>
    <scope>NUCLEOTIDE SEQUENCE [LARGE SCALE GENOMIC DNA]</scope>
    <source>
        <strain evidence="5 6">SAG 2036</strain>
    </source>
</reference>
<organism evidence="5 6">
    <name type="scientific">Symbiochloris irregularis</name>
    <dbReference type="NCBI Taxonomy" id="706552"/>
    <lineage>
        <taxon>Eukaryota</taxon>
        <taxon>Viridiplantae</taxon>
        <taxon>Chlorophyta</taxon>
        <taxon>core chlorophytes</taxon>
        <taxon>Trebouxiophyceae</taxon>
        <taxon>Trebouxiales</taxon>
        <taxon>Trebouxiaceae</taxon>
        <taxon>Symbiochloris</taxon>
    </lineage>
</organism>
<sequence>MPKKGENSKAVEARSRKEDNKRAASDKAATAAEDREWAAAGEGAKSKAQAKKQEQAQQREQAAAKKAEAKRLAEEEEASLSSASKAAVKRPASKVTSHQLQLQKEADKREQDEKAKQAQKAAKREVSEDDYDSLVAVPNINRQADEEPSARTVEGAISLLSVNDASEPEDRHPERRAKAAFAAYQERELPQLKLDRPGLKHSQYKDALWKQWQKAPENPMNRVAS</sequence>
<evidence type="ECO:0000259" key="4">
    <source>
        <dbReference type="Pfam" id="PF06244"/>
    </source>
</evidence>
<dbReference type="GO" id="GO:0003713">
    <property type="term" value="F:transcription coactivator activity"/>
    <property type="evidence" value="ECO:0007669"/>
    <property type="project" value="TreeGrafter"/>
</dbReference>
<dbReference type="PANTHER" id="PTHR21680">
    <property type="entry name" value="COILED-COIL DOMAIN-CONTAINING PROTEIN 124"/>
    <property type="match status" value="1"/>
</dbReference>
<feature type="compositionally biased region" description="Basic and acidic residues" evidence="3">
    <location>
        <begin position="62"/>
        <end position="73"/>
    </location>
</feature>
<evidence type="ECO:0000256" key="1">
    <source>
        <dbReference type="ARBA" id="ARBA00008296"/>
    </source>
</evidence>
<dbReference type="Proteomes" id="UP001465755">
    <property type="component" value="Unassembled WGS sequence"/>
</dbReference>
<dbReference type="AlphaFoldDB" id="A0AAW1P0N8"/>
<dbReference type="InterPro" id="IPR054414">
    <property type="entry name" value="Ccdc124/Oxs1_C"/>
</dbReference>
<protein>
    <recommendedName>
        <fullName evidence="4">Coiled-coil domain-containing protein</fullName>
    </recommendedName>
</protein>
<comment type="similarity">
    <text evidence="1">Belongs to the CCDC124 family.</text>
</comment>
<name>A0AAW1P0N8_9CHLO</name>
<feature type="domain" description="Coiled-coil" evidence="4">
    <location>
        <begin position="139"/>
        <end position="222"/>
    </location>
</feature>
<accession>A0AAW1P0N8</accession>